<dbReference type="EMBL" id="JAWXXR010000001">
    <property type="protein sequence ID" value="MDX6016425.1"/>
    <property type="molecule type" value="Genomic_DNA"/>
</dbReference>
<keyword evidence="3" id="KW-0472">Membrane</keyword>
<keyword evidence="3" id="KW-1133">Transmembrane helix</keyword>
<evidence type="ECO:0000256" key="1">
    <source>
        <dbReference type="ARBA" id="ARBA00023125"/>
    </source>
</evidence>
<dbReference type="RefSeq" id="WP_071476401.1">
    <property type="nucleotide sequence ID" value="NZ_JAKCOQ010000014.1"/>
</dbReference>
<dbReference type="PROSITE" id="PS51755">
    <property type="entry name" value="OMPR_PHOB"/>
    <property type="match status" value="1"/>
</dbReference>
<dbReference type="InterPro" id="IPR036388">
    <property type="entry name" value="WH-like_DNA-bd_sf"/>
</dbReference>
<dbReference type="SMART" id="SM00862">
    <property type="entry name" value="Trans_reg_C"/>
    <property type="match status" value="1"/>
</dbReference>
<keyword evidence="3" id="KW-0812">Transmembrane</keyword>
<sequence length="273" mass="30998">MDTTKGREHITVRQNNGNPTISTNTRRYKCSTPEFYILKEMYNNKGQAVSRDKLLSVGWYGRVVSPNSIPVAIANLRRVFREILGNELIFTVKGVGYGLDIMQDHLTIDFILDNQENSIFEKEQKVKSNKLTTNPKENQPSSIKIISIITISIALFLLPFTIKISVTENLPKVDIYTDGKTKIITLTEIKNMDDQKEIKSLIHKLNYKLLGTIDFHDLKSEINDDKDTIILSYGTGVFSIDCINKSNNKVRTYVSHKEASIYNKIKDGTACQS</sequence>
<gene>
    <name evidence="5" type="ORF">SIL79_08700</name>
</gene>
<dbReference type="Pfam" id="PF00486">
    <property type="entry name" value="Trans_reg_C"/>
    <property type="match status" value="1"/>
</dbReference>
<dbReference type="InterPro" id="IPR016032">
    <property type="entry name" value="Sig_transdc_resp-reg_C-effctor"/>
</dbReference>
<dbReference type="SUPFAM" id="SSF46894">
    <property type="entry name" value="C-terminal effector domain of the bipartite response regulators"/>
    <property type="match status" value="1"/>
</dbReference>
<protein>
    <submittedName>
        <fullName evidence="5">Winged helix-turn-helix domain-containing protein</fullName>
    </submittedName>
</protein>
<accession>A0ABU4QAS4</accession>
<keyword evidence="1 2" id="KW-0238">DNA-binding</keyword>
<dbReference type="Gene3D" id="1.10.10.10">
    <property type="entry name" value="Winged helix-like DNA-binding domain superfamily/Winged helix DNA-binding domain"/>
    <property type="match status" value="1"/>
</dbReference>
<evidence type="ECO:0000256" key="2">
    <source>
        <dbReference type="PROSITE-ProRule" id="PRU01091"/>
    </source>
</evidence>
<feature type="domain" description="OmpR/PhoB-type" evidence="4">
    <location>
        <begin position="4"/>
        <end position="101"/>
    </location>
</feature>
<dbReference type="GeneID" id="88623582"/>
<keyword evidence="6" id="KW-1185">Reference proteome</keyword>
<feature type="transmembrane region" description="Helical" evidence="3">
    <location>
        <begin position="145"/>
        <end position="162"/>
    </location>
</feature>
<reference evidence="5 6" key="1">
    <citation type="submission" date="2023-11" db="EMBL/GenBank/DDBJ databases">
        <title>MicrobeMod: A computational toolkit for identifying prokaryotic methylation and restriction-modification with nanopore sequencing.</title>
        <authorList>
            <person name="Crits-Christoph A."/>
            <person name="Kang S.C."/>
            <person name="Lee H."/>
            <person name="Ostrov N."/>
        </authorList>
    </citation>
    <scope>NUCLEOTIDE SEQUENCE [LARGE SCALE GENOMIC DNA]</scope>
    <source>
        <strain evidence="5 6">ATCC BAA-2732</strain>
    </source>
</reference>
<evidence type="ECO:0000313" key="5">
    <source>
        <dbReference type="EMBL" id="MDX6016425.1"/>
    </source>
</evidence>
<evidence type="ECO:0000259" key="4">
    <source>
        <dbReference type="PROSITE" id="PS51755"/>
    </source>
</evidence>
<feature type="DNA-binding region" description="OmpR/PhoB-type" evidence="2">
    <location>
        <begin position="4"/>
        <end position="101"/>
    </location>
</feature>
<evidence type="ECO:0000256" key="3">
    <source>
        <dbReference type="SAM" id="Phobius"/>
    </source>
</evidence>
<proteinExistence type="predicted"/>
<dbReference type="InterPro" id="IPR001867">
    <property type="entry name" value="OmpR/PhoB-type_DNA-bd"/>
</dbReference>
<name>A0ABU4QAS4_9GAMM</name>
<comment type="caution">
    <text evidence="5">The sequence shown here is derived from an EMBL/GenBank/DDBJ whole genome shotgun (WGS) entry which is preliminary data.</text>
</comment>
<organism evidence="5 6">
    <name type="scientific">Shewanella indica</name>
    <dbReference type="NCBI Taxonomy" id="768528"/>
    <lineage>
        <taxon>Bacteria</taxon>
        <taxon>Pseudomonadati</taxon>
        <taxon>Pseudomonadota</taxon>
        <taxon>Gammaproteobacteria</taxon>
        <taxon>Alteromonadales</taxon>
        <taxon>Shewanellaceae</taxon>
        <taxon>Shewanella</taxon>
    </lineage>
</organism>
<dbReference type="CDD" id="cd00383">
    <property type="entry name" value="trans_reg_C"/>
    <property type="match status" value="1"/>
</dbReference>
<dbReference type="Proteomes" id="UP001272773">
    <property type="component" value="Unassembled WGS sequence"/>
</dbReference>
<evidence type="ECO:0000313" key="6">
    <source>
        <dbReference type="Proteomes" id="UP001272773"/>
    </source>
</evidence>